<dbReference type="SUPFAM" id="SSF52091">
    <property type="entry name" value="SpoIIaa-like"/>
    <property type="match status" value="1"/>
</dbReference>
<organism evidence="2 3">
    <name type="scientific">Woeseia oceani</name>
    <dbReference type="NCBI Taxonomy" id="1548547"/>
    <lineage>
        <taxon>Bacteria</taxon>
        <taxon>Pseudomonadati</taxon>
        <taxon>Pseudomonadota</taxon>
        <taxon>Gammaproteobacteria</taxon>
        <taxon>Woeseiales</taxon>
        <taxon>Woeseiaceae</taxon>
        <taxon>Woeseia</taxon>
    </lineage>
</organism>
<gene>
    <name evidence="2" type="ORF">BA177_10540</name>
</gene>
<sequence length="114" mass="12794">MSNFKLADLGEGRFALSGEMGFRSADQILRASEALFDEHTRIEVDLQGVDKTDSAGLALLLEWITWANHTVREIRFLNTPDKITAIARTTEVDGLLKRGERWSGFIEAPNDEDD</sequence>
<keyword evidence="3" id="KW-1185">Reference proteome</keyword>
<dbReference type="InterPro" id="IPR036513">
    <property type="entry name" value="STAS_dom_sf"/>
</dbReference>
<evidence type="ECO:0000313" key="2">
    <source>
        <dbReference type="EMBL" id="ANO51582.1"/>
    </source>
</evidence>
<dbReference type="OrthoDB" id="5297990at2"/>
<feature type="domain" description="STAS" evidence="1">
    <location>
        <begin position="14"/>
        <end position="114"/>
    </location>
</feature>
<evidence type="ECO:0000259" key="1">
    <source>
        <dbReference type="PROSITE" id="PS50801"/>
    </source>
</evidence>
<evidence type="ECO:0000313" key="3">
    <source>
        <dbReference type="Proteomes" id="UP000092695"/>
    </source>
</evidence>
<name>A0A193LGE4_9GAMM</name>
<reference evidence="2 3" key="1">
    <citation type="submission" date="2016-06" db="EMBL/GenBank/DDBJ databases">
        <title>Complete genome sequence of a deep-branching marine Gamma Proteobacterium Woeseia oceani type strain XK5.</title>
        <authorList>
            <person name="Mu D."/>
            <person name="Du Z."/>
        </authorList>
    </citation>
    <scope>NUCLEOTIDE SEQUENCE [LARGE SCALE GENOMIC DNA]</scope>
    <source>
        <strain evidence="2 3">XK5</strain>
    </source>
</reference>
<dbReference type="PROSITE" id="PS50801">
    <property type="entry name" value="STAS"/>
    <property type="match status" value="1"/>
</dbReference>
<dbReference type="InterPro" id="IPR058548">
    <property type="entry name" value="MlaB-like_STAS"/>
</dbReference>
<dbReference type="EMBL" id="CP016268">
    <property type="protein sequence ID" value="ANO51582.1"/>
    <property type="molecule type" value="Genomic_DNA"/>
</dbReference>
<dbReference type="Gene3D" id="3.30.750.24">
    <property type="entry name" value="STAS domain"/>
    <property type="match status" value="1"/>
</dbReference>
<dbReference type="STRING" id="1548547.BA177_10540"/>
<proteinExistence type="predicted"/>
<protein>
    <recommendedName>
        <fullName evidence="1">STAS domain-containing protein</fullName>
    </recommendedName>
</protein>
<dbReference type="Proteomes" id="UP000092695">
    <property type="component" value="Chromosome"/>
</dbReference>
<dbReference type="RefSeq" id="WP_068616064.1">
    <property type="nucleotide sequence ID" value="NZ_CP016268.1"/>
</dbReference>
<dbReference type="Pfam" id="PF13466">
    <property type="entry name" value="STAS_2"/>
    <property type="match status" value="1"/>
</dbReference>
<dbReference type="AlphaFoldDB" id="A0A193LGE4"/>
<dbReference type="InterPro" id="IPR002645">
    <property type="entry name" value="STAS_dom"/>
</dbReference>
<accession>A0A193LGE4</accession>
<dbReference type="KEGG" id="woc:BA177_10540"/>
<dbReference type="CDD" id="cd07043">
    <property type="entry name" value="STAS_anti-anti-sigma_factors"/>
    <property type="match status" value="1"/>
</dbReference>